<dbReference type="Proteomes" id="UP000291814">
    <property type="component" value="Unassembled WGS sequence"/>
</dbReference>
<proteinExistence type="predicted"/>
<accession>A0A4R0TT69</accession>
<evidence type="ECO:0000259" key="1">
    <source>
        <dbReference type="Pfam" id="PF13643"/>
    </source>
</evidence>
<evidence type="ECO:0000313" key="3">
    <source>
        <dbReference type="Proteomes" id="UP000291814"/>
    </source>
</evidence>
<protein>
    <recommendedName>
        <fullName evidence="1">DUF4145 domain-containing protein</fullName>
    </recommendedName>
</protein>
<evidence type="ECO:0000313" key="2">
    <source>
        <dbReference type="EMBL" id="TCE86620.1"/>
    </source>
</evidence>
<dbReference type="InterPro" id="IPR025285">
    <property type="entry name" value="DUF4145"/>
</dbReference>
<organism evidence="2 3">
    <name type="scientific">Bifidobacterium longum subsp. longum</name>
    <dbReference type="NCBI Taxonomy" id="1679"/>
    <lineage>
        <taxon>Bacteria</taxon>
        <taxon>Bacillati</taxon>
        <taxon>Actinomycetota</taxon>
        <taxon>Actinomycetes</taxon>
        <taxon>Bifidobacteriales</taxon>
        <taxon>Bifidobacteriaceae</taxon>
        <taxon>Bifidobacterium</taxon>
    </lineage>
</organism>
<dbReference type="RefSeq" id="WP_117789954.1">
    <property type="nucleotide sequence ID" value="NZ_SHRR01000011.1"/>
</dbReference>
<dbReference type="Pfam" id="PF13643">
    <property type="entry name" value="DUF4145"/>
    <property type="match status" value="1"/>
</dbReference>
<comment type="caution">
    <text evidence="2">The sequence shown here is derived from an EMBL/GenBank/DDBJ whole genome shotgun (WGS) entry which is preliminary data.</text>
</comment>
<sequence length="239" mass="26784">MVSRNCWHCHVCSNMSLPKLRAQYLYDDGSQIYDCTFPKPDETKEDEQDVFVVYRCDNCGYPNIGRYSAAWIKQPGDYGQVLEWIPASAIGKEYPDVPERVASAASECYKCFSIGAYRAAIIMARSVLEAIVTEKIQSPANERGYDKTLSAKLKDAAEEGVISKRLGDCADAIKDVGNGSTHNIFESIDRDYAEYVLSFMDSLIEETYQRDERLSKLAQLSGRLEQAKAEKLSGAPDRN</sequence>
<name>A0A4R0TT69_BIFLL</name>
<dbReference type="EMBL" id="SHRR01000011">
    <property type="protein sequence ID" value="TCE86620.1"/>
    <property type="molecule type" value="Genomic_DNA"/>
</dbReference>
<dbReference type="AlphaFoldDB" id="A0A4R0TT69"/>
<reference evidence="2 3" key="1">
    <citation type="journal article" date="2018" name="Sci. Rep.">
        <title>Genomic diversity and distribution of Bifidobacterium longum subsp. longum across the human lifespan.</title>
        <authorList>
            <person name="Odamaki T."/>
            <person name="Bottacini F."/>
            <person name="Kato K."/>
            <person name="Mitsuyama E."/>
            <person name="Yoshida K."/>
            <person name="Horigome A."/>
            <person name="Xiao J.Z."/>
            <person name="van Sinderen D."/>
        </authorList>
    </citation>
    <scope>NUCLEOTIDE SEQUENCE [LARGE SCALE GENOMIC DNA]</scope>
    <source>
        <strain evidence="2 3">MCC10070</strain>
    </source>
</reference>
<feature type="domain" description="DUF4145" evidence="1">
    <location>
        <begin position="107"/>
        <end position="201"/>
    </location>
</feature>
<gene>
    <name evidence="2" type="ORF">MCC10070_0818</name>
</gene>